<feature type="compositionally biased region" description="Basic and acidic residues" evidence="1">
    <location>
        <begin position="1"/>
        <end position="17"/>
    </location>
</feature>
<evidence type="ECO:0000313" key="2">
    <source>
        <dbReference type="EMBL" id="KAG1799255.1"/>
    </source>
</evidence>
<name>A0A9P7DNG7_9AGAM</name>
<dbReference type="AlphaFoldDB" id="A0A9P7DNG7"/>
<accession>A0A9P7DNG7</accession>
<proteinExistence type="predicted"/>
<feature type="region of interest" description="Disordered" evidence="1">
    <location>
        <begin position="64"/>
        <end position="95"/>
    </location>
</feature>
<dbReference type="GeneID" id="64603329"/>
<evidence type="ECO:0000256" key="1">
    <source>
        <dbReference type="SAM" id="MobiDB-lite"/>
    </source>
</evidence>
<reference evidence="2" key="1">
    <citation type="journal article" date="2020" name="New Phytol.">
        <title>Comparative genomics reveals dynamic genome evolution in host specialist ectomycorrhizal fungi.</title>
        <authorList>
            <person name="Lofgren L.A."/>
            <person name="Nguyen N.H."/>
            <person name="Vilgalys R."/>
            <person name="Ruytinx J."/>
            <person name="Liao H.L."/>
            <person name="Branco S."/>
            <person name="Kuo A."/>
            <person name="LaButti K."/>
            <person name="Lipzen A."/>
            <person name="Andreopoulos W."/>
            <person name="Pangilinan J."/>
            <person name="Riley R."/>
            <person name="Hundley H."/>
            <person name="Na H."/>
            <person name="Barry K."/>
            <person name="Grigoriev I.V."/>
            <person name="Stajich J.E."/>
            <person name="Kennedy P.G."/>
        </authorList>
    </citation>
    <scope>NUCLEOTIDE SEQUENCE</scope>
    <source>
        <strain evidence="2">S12</strain>
    </source>
</reference>
<sequence length="219" mass="25209">MVLDPDHEEALPHDQKRSRMPQHAQLDSKACFALRTDKRGMTVPVLQSKPHLKESRCYLKWNPRTSQSREDPRLSSSEPATRLGNPPRESSTYPNKVPLAREIPCVRIVHLKVELKISRRYDWISMSPASRWAWGVIARLEAIQLERIGLWSWQASTILDMPKMSTVTPSAAADSEVPHKWLVLLWHEPEQEGRKKIRNPADESVARSQSSRVVWLSRV</sequence>
<evidence type="ECO:0000313" key="3">
    <source>
        <dbReference type="Proteomes" id="UP000719766"/>
    </source>
</evidence>
<feature type="region of interest" description="Disordered" evidence="1">
    <location>
        <begin position="1"/>
        <end position="27"/>
    </location>
</feature>
<dbReference type="Proteomes" id="UP000719766">
    <property type="component" value="Unassembled WGS sequence"/>
</dbReference>
<organism evidence="2 3">
    <name type="scientific">Suillus plorans</name>
    <dbReference type="NCBI Taxonomy" id="116603"/>
    <lineage>
        <taxon>Eukaryota</taxon>
        <taxon>Fungi</taxon>
        <taxon>Dikarya</taxon>
        <taxon>Basidiomycota</taxon>
        <taxon>Agaricomycotina</taxon>
        <taxon>Agaricomycetes</taxon>
        <taxon>Agaricomycetidae</taxon>
        <taxon>Boletales</taxon>
        <taxon>Suillineae</taxon>
        <taxon>Suillaceae</taxon>
        <taxon>Suillus</taxon>
    </lineage>
</organism>
<gene>
    <name evidence="2" type="ORF">HD556DRAFT_1534484</name>
</gene>
<dbReference type="EMBL" id="JABBWE010000011">
    <property type="protein sequence ID" value="KAG1799255.1"/>
    <property type="molecule type" value="Genomic_DNA"/>
</dbReference>
<comment type="caution">
    <text evidence="2">The sequence shown here is derived from an EMBL/GenBank/DDBJ whole genome shotgun (WGS) entry which is preliminary data.</text>
</comment>
<dbReference type="RefSeq" id="XP_041163654.1">
    <property type="nucleotide sequence ID" value="XM_041309565.1"/>
</dbReference>
<keyword evidence="3" id="KW-1185">Reference proteome</keyword>
<protein>
    <submittedName>
        <fullName evidence="2">Uncharacterized protein</fullName>
    </submittedName>
</protein>